<reference evidence="1" key="1">
    <citation type="submission" date="2019-08" db="EMBL/GenBank/DDBJ databases">
        <authorList>
            <person name="Kucharzyk K."/>
            <person name="Murdoch R.W."/>
            <person name="Higgins S."/>
            <person name="Loffler F."/>
        </authorList>
    </citation>
    <scope>NUCLEOTIDE SEQUENCE</scope>
</reference>
<organism evidence="1">
    <name type="scientific">bioreactor metagenome</name>
    <dbReference type="NCBI Taxonomy" id="1076179"/>
    <lineage>
        <taxon>unclassified sequences</taxon>
        <taxon>metagenomes</taxon>
        <taxon>ecological metagenomes</taxon>
    </lineage>
</organism>
<protein>
    <submittedName>
        <fullName evidence="1">Uncharacterized protein</fullName>
    </submittedName>
</protein>
<evidence type="ECO:0000313" key="1">
    <source>
        <dbReference type="EMBL" id="MPN57275.1"/>
    </source>
</evidence>
<gene>
    <name evidence="1" type="ORF">SDC9_204969</name>
</gene>
<sequence>MRCTDWSRLQHQLPQLNRRQQHQCFGNAVYALPQQMRWPIGGSQQTSGQDRIAGKQLHQTAHAGLWLAQFTRQQCNDARLAWQQYMLLKQG</sequence>
<dbReference type="AlphaFoldDB" id="A0A645J0Q6"/>
<proteinExistence type="predicted"/>
<accession>A0A645J0Q6</accession>
<dbReference type="EMBL" id="VSSQ01128614">
    <property type="protein sequence ID" value="MPN57275.1"/>
    <property type="molecule type" value="Genomic_DNA"/>
</dbReference>
<name>A0A645J0Q6_9ZZZZ</name>
<comment type="caution">
    <text evidence="1">The sequence shown here is derived from an EMBL/GenBank/DDBJ whole genome shotgun (WGS) entry which is preliminary data.</text>
</comment>